<name>A0AAV0XS39_9HEMI</name>
<reference evidence="1 2" key="1">
    <citation type="submission" date="2023-01" db="EMBL/GenBank/DDBJ databases">
        <authorList>
            <person name="Whitehead M."/>
        </authorList>
    </citation>
    <scope>NUCLEOTIDE SEQUENCE [LARGE SCALE GENOMIC DNA]</scope>
</reference>
<dbReference type="Proteomes" id="UP001160148">
    <property type="component" value="Unassembled WGS sequence"/>
</dbReference>
<keyword evidence="2" id="KW-1185">Reference proteome</keyword>
<proteinExistence type="predicted"/>
<evidence type="ECO:0000313" key="2">
    <source>
        <dbReference type="Proteomes" id="UP001160148"/>
    </source>
</evidence>
<evidence type="ECO:0000313" key="1">
    <source>
        <dbReference type="EMBL" id="CAI6370702.1"/>
    </source>
</evidence>
<protein>
    <submittedName>
        <fullName evidence="1">Uncharacterized protein</fullName>
    </submittedName>
</protein>
<dbReference type="AlphaFoldDB" id="A0AAV0XS39"/>
<gene>
    <name evidence="1" type="ORF">MEUPH1_LOCUS24797</name>
</gene>
<comment type="caution">
    <text evidence="1">The sequence shown here is derived from an EMBL/GenBank/DDBJ whole genome shotgun (WGS) entry which is preliminary data.</text>
</comment>
<accession>A0AAV0XS39</accession>
<dbReference type="EMBL" id="CARXXK010000494">
    <property type="protein sequence ID" value="CAI6370702.1"/>
    <property type="molecule type" value="Genomic_DNA"/>
</dbReference>
<sequence length="92" mass="11345">MEEVRDRNNNIIICTPEEIEERRLWFQRHPPIWENMEHPSTLKFEGEDGLDSVRLMEFYWPLVQAYKRTARPMSVRLPNGRMHHFYDRLFKL</sequence>
<organism evidence="1 2">
    <name type="scientific">Macrosiphum euphorbiae</name>
    <name type="common">potato aphid</name>
    <dbReference type="NCBI Taxonomy" id="13131"/>
    <lineage>
        <taxon>Eukaryota</taxon>
        <taxon>Metazoa</taxon>
        <taxon>Ecdysozoa</taxon>
        <taxon>Arthropoda</taxon>
        <taxon>Hexapoda</taxon>
        <taxon>Insecta</taxon>
        <taxon>Pterygota</taxon>
        <taxon>Neoptera</taxon>
        <taxon>Paraneoptera</taxon>
        <taxon>Hemiptera</taxon>
        <taxon>Sternorrhyncha</taxon>
        <taxon>Aphidomorpha</taxon>
        <taxon>Aphidoidea</taxon>
        <taxon>Aphididae</taxon>
        <taxon>Macrosiphini</taxon>
        <taxon>Macrosiphum</taxon>
    </lineage>
</organism>